<evidence type="ECO:0000313" key="13">
    <source>
        <dbReference type="EMBL" id="RZC28736.1"/>
    </source>
</evidence>
<dbReference type="GO" id="GO:0046983">
    <property type="term" value="F:protein dimerization activity"/>
    <property type="evidence" value="ECO:0007669"/>
    <property type="project" value="InterPro"/>
</dbReference>
<dbReference type="InterPro" id="IPR012337">
    <property type="entry name" value="RNaseH-like_sf"/>
</dbReference>
<keyword evidence="9" id="KW-0539">Nucleus</keyword>
<dbReference type="GO" id="GO:0003677">
    <property type="term" value="F:DNA binding"/>
    <property type="evidence" value="ECO:0007669"/>
    <property type="project" value="UniProtKB-KW"/>
</dbReference>
<keyword evidence="8" id="KW-0804">Transcription</keyword>
<comment type="subcellular location">
    <subcellularLocation>
        <location evidence="1">Nucleus</location>
    </subcellularLocation>
</comment>
<sequence>MGSGFPDNQKSGTGTGGFPLRAEHGAALCVVAQPHHHSLLLKSVAENMQIEEPSSHQPTSQSSDHPTPLSSHQPTPVESSTGTAEGPNNEPMQQPPSMEVDDHGVSLTKTGGGRLKSIVWNHFDKIKTVDGQDKAQCKYCKKLLGGASKNGTKHLHAHMEKCIQKRLHDKGKGQTFLIPKVTQGRVAITSDMWTASNQKKGYMAVTAHYIDSSWTLQSRILRFIYVPSPHTSERLCNALVECLLDWNIDTKLSTITLDNCSTIDCMIEKIKNKLQLGTLIKEGAFLHMRCCAHILNLIVKDGLGVVKDGVEKIRDSVAYWIATPKRLEKFQDTAKQLRIPCTKKLSLDCPTRWNSTYKMLDVAISYKDVFSLLKQRETQYSCFPSDSQWEFAKEVCKRLAIFNDIAEMISGTKYPTANIYFPQICEIKMALSEWVNSPNEVIQNMAEKMLQKFDSYWSVIHVIMGVAIVLDPRYKMELLEFYFESIYPIDFFSQVNRIRNLCYDLVSEYQAKKHQDSTSSFESQDVVSDGKSKLCDYDRYIERKKMARTLTMKTELDHYLEEEVLPRSSDFDILMWWKLNELKYPTLQAIARGVLAIPISTVASESAFSIGGQILTPHRSQLHYTTLEALMCSKSWLWNSENAGSRSIEESTFTDEIESDDEVLEANGPENPRNLFQEYEWLWNFRQDGLIKLFGMLPCGTCMRNGDNAEEATPFISSSKQRRKSRAGQQRQQATEK</sequence>
<gene>
    <name evidence="13" type="ORF">D0Y65_000628</name>
</gene>
<reference evidence="13 14" key="1">
    <citation type="submission" date="2018-09" db="EMBL/GenBank/DDBJ databases">
        <title>A high-quality reference genome of wild soybean provides a powerful tool to mine soybean genomes.</title>
        <authorList>
            <person name="Xie M."/>
            <person name="Chung C.Y.L."/>
            <person name="Li M.-W."/>
            <person name="Wong F.-L."/>
            <person name="Chan T.-F."/>
            <person name="Lam H.-M."/>
        </authorList>
    </citation>
    <scope>NUCLEOTIDE SEQUENCE [LARGE SCALE GENOMIC DNA]</scope>
    <source>
        <strain evidence="14">cv. W05</strain>
        <tissue evidence="13">Hypocotyl of etiolated seedlings</tissue>
    </source>
</reference>
<protein>
    <submittedName>
        <fullName evidence="13">Zinc finger BED domain-containing protein RICESLEEPER 2</fullName>
    </submittedName>
</protein>
<dbReference type="GO" id="GO:0008270">
    <property type="term" value="F:zinc ion binding"/>
    <property type="evidence" value="ECO:0007669"/>
    <property type="project" value="UniProtKB-KW"/>
</dbReference>
<dbReference type="AlphaFoldDB" id="A0A445LZM7"/>
<proteinExistence type="predicted"/>
<keyword evidence="6" id="KW-0805">Transcription regulation</keyword>
<dbReference type="PANTHER" id="PTHR46481:SF11">
    <property type="entry name" value="ZINC FINGER BED DOMAIN-CONTAINING PROTEIN RICESLEEPER 2-LIKE"/>
    <property type="match status" value="1"/>
</dbReference>
<feature type="compositionally biased region" description="Polar residues" evidence="11">
    <location>
        <begin position="55"/>
        <end position="83"/>
    </location>
</feature>
<comment type="caution">
    <text evidence="13">The sequence shown here is derived from an EMBL/GenBank/DDBJ whole genome shotgun (WGS) entry which is preliminary data.</text>
</comment>
<dbReference type="Pfam" id="PF05699">
    <property type="entry name" value="Dimer_Tnp_hAT"/>
    <property type="match status" value="1"/>
</dbReference>
<dbReference type="PROSITE" id="PS50808">
    <property type="entry name" value="ZF_BED"/>
    <property type="match status" value="1"/>
</dbReference>
<keyword evidence="4 10" id="KW-0863">Zinc-finger</keyword>
<organism evidence="13 14">
    <name type="scientific">Glycine soja</name>
    <name type="common">Wild soybean</name>
    <dbReference type="NCBI Taxonomy" id="3848"/>
    <lineage>
        <taxon>Eukaryota</taxon>
        <taxon>Viridiplantae</taxon>
        <taxon>Streptophyta</taxon>
        <taxon>Embryophyta</taxon>
        <taxon>Tracheophyta</taxon>
        <taxon>Spermatophyta</taxon>
        <taxon>Magnoliopsida</taxon>
        <taxon>eudicotyledons</taxon>
        <taxon>Gunneridae</taxon>
        <taxon>Pentapetalae</taxon>
        <taxon>rosids</taxon>
        <taxon>fabids</taxon>
        <taxon>Fabales</taxon>
        <taxon>Fabaceae</taxon>
        <taxon>Papilionoideae</taxon>
        <taxon>50 kb inversion clade</taxon>
        <taxon>NPAAA clade</taxon>
        <taxon>indigoferoid/millettioid clade</taxon>
        <taxon>Phaseoleae</taxon>
        <taxon>Glycine</taxon>
        <taxon>Glycine subgen. Soja</taxon>
    </lineage>
</organism>
<feature type="region of interest" description="Disordered" evidence="11">
    <location>
        <begin position="50"/>
        <end position="108"/>
    </location>
</feature>
<evidence type="ECO:0000256" key="6">
    <source>
        <dbReference type="ARBA" id="ARBA00023015"/>
    </source>
</evidence>
<evidence type="ECO:0000256" key="2">
    <source>
        <dbReference type="ARBA" id="ARBA00011738"/>
    </source>
</evidence>
<feature type="compositionally biased region" description="Polar residues" evidence="11">
    <location>
        <begin position="727"/>
        <end position="737"/>
    </location>
</feature>
<dbReference type="Proteomes" id="UP000289340">
    <property type="component" value="Chromosome 1"/>
</dbReference>
<dbReference type="InterPro" id="IPR036236">
    <property type="entry name" value="Znf_C2H2_sf"/>
</dbReference>
<accession>A0A445LZM7</accession>
<name>A0A445LZM7_GLYSO</name>
<dbReference type="InterPro" id="IPR052035">
    <property type="entry name" value="ZnF_BED_domain_contain"/>
</dbReference>
<dbReference type="SUPFAM" id="SSF57667">
    <property type="entry name" value="beta-beta-alpha zinc fingers"/>
    <property type="match status" value="1"/>
</dbReference>
<dbReference type="InterPro" id="IPR003656">
    <property type="entry name" value="Znf_BED"/>
</dbReference>
<evidence type="ECO:0000259" key="12">
    <source>
        <dbReference type="PROSITE" id="PS50808"/>
    </source>
</evidence>
<keyword evidence="7" id="KW-0238">DNA-binding</keyword>
<dbReference type="Pfam" id="PF02892">
    <property type="entry name" value="zf-BED"/>
    <property type="match status" value="1"/>
</dbReference>
<evidence type="ECO:0000256" key="3">
    <source>
        <dbReference type="ARBA" id="ARBA00022723"/>
    </source>
</evidence>
<feature type="domain" description="BED-type" evidence="12">
    <location>
        <begin position="114"/>
        <end position="175"/>
    </location>
</feature>
<keyword evidence="3" id="KW-0479">Metal-binding</keyword>
<dbReference type="Pfam" id="PF14372">
    <property type="entry name" value="hAT-like_RNase-H"/>
    <property type="match status" value="1"/>
</dbReference>
<evidence type="ECO:0000256" key="7">
    <source>
        <dbReference type="ARBA" id="ARBA00023125"/>
    </source>
</evidence>
<evidence type="ECO:0000256" key="11">
    <source>
        <dbReference type="SAM" id="MobiDB-lite"/>
    </source>
</evidence>
<comment type="subunit">
    <text evidence="2">Homodimer.</text>
</comment>
<keyword evidence="5" id="KW-0862">Zinc</keyword>
<evidence type="ECO:0000256" key="9">
    <source>
        <dbReference type="ARBA" id="ARBA00023242"/>
    </source>
</evidence>
<evidence type="ECO:0000256" key="4">
    <source>
        <dbReference type="ARBA" id="ARBA00022771"/>
    </source>
</evidence>
<keyword evidence="14" id="KW-1185">Reference proteome</keyword>
<feature type="region of interest" description="Disordered" evidence="11">
    <location>
        <begin position="713"/>
        <end position="737"/>
    </location>
</feature>
<dbReference type="SMART" id="SM00614">
    <property type="entry name" value="ZnF_BED"/>
    <property type="match status" value="1"/>
</dbReference>
<evidence type="ECO:0000256" key="10">
    <source>
        <dbReference type="PROSITE-ProRule" id="PRU00027"/>
    </source>
</evidence>
<dbReference type="InterPro" id="IPR008906">
    <property type="entry name" value="HATC_C_dom"/>
</dbReference>
<dbReference type="SUPFAM" id="SSF53098">
    <property type="entry name" value="Ribonuclease H-like"/>
    <property type="match status" value="1"/>
</dbReference>
<evidence type="ECO:0000256" key="8">
    <source>
        <dbReference type="ARBA" id="ARBA00023163"/>
    </source>
</evidence>
<dbReference type="InterPro" id="IPR025525">
    <property type="entry name" value="hAT-like_transposase_RNase-H"/>
</dbReference>
<dbReference type="PANTHER" id="PTHR46481">
    <property type="entry name" value="ZINC FINGER BED DOMAIN-CONTAINING PROTEIN 4"/>
    <property type="match status" value="1"/>
</dbReference>
<evidence type="ECO:0000256" key="1">
    <source>
        <dbReference type="ARBA" id="ARBA00004123"/>
    </source>
</evidence>
<dbReference type="EMBL" id="QZWG01000001">
    <property type="protein sequence ID" value="RZC28736.1"/>
    <property type="molecule type" value="Genomic_DNA"/>
</dbReference>
<evidence type="ECO:0000256" key="5">
    <source>
        <dbReference type="ARBA" id="ARBA00022833"/>
    </source>
</evidence>
<dbReference type="GO" id="GO:0005634">
    <property type="term" value="C:nucleus"/>
    <property type="evidence" value="ECO:0007669"/>
    <property type="project" value="UniProtKB-SubCell"/>
</dbReference>
<evidence type="ECO:0000313" key="14">
    <source>
        <dbReference type="Proteomes" id="UP000289340"/>
    </source>
</evidence>